<name>A0A0G3XJD7_9SPHN</name>
<evidence type="ECO:0000256" key="1">
    <source>
        <dbReference type="ARBA" id="ARBA00004651"/>
    </source>
</evidence>
<dbReference type="GO" id="GO:0005886">
    <property type="term" value="C:plasma membrane"/>
    <property type="evidence" value="ECO:0007669"/>
    <property type="project" value="UniProtKB-SubCell"/>
</dbReference>
<dbReference type="InterPro" id="IPR020846">
    <property type="entry name" value="MFS_dom"/>
</dbReference>
<dbReference type="EMBL" id="CP011770">
    <property type="protein sequence ID" value="AKM10726.1"/>
    <property type="molecule type" value="Genomic_DNA"/>
</dbReference>
<accession>A0A0G3XJD7</accession>
<dbReference type="PANTHER" id="PTHR43124">
    <property type="entry name" value="PURINE EFFLUX PUMP PBUE"/>
    <property type="match status" value="1"/>
</dbReference>
<evidence type="ECO:0000256" key="2">
    <source>
        <dbReference type="ARBA" id="ARBA00022475"/>
    </source>
</evidence>
<keyword evidence="5" id="KW-0472">Membrane</keyword>
<sequence>MALMFAALGPVLPSIADHYGGGTQGAFAAQMILTMPAIGVIIGGIIGGLTVERWGPKPVLLATLMSYGICGVLGFFVDNLTALLISRFLLGFCVAQVGTAFGTIVGGWFEGVARARMLGYQSAVAGVFAVSGLLLSGALAEIGSWQTPFLLYSAAFFVLALVISFLPNGVAKRAPEKERPSLRGLVKLWPVYCLAMFLFVNYFMTSIQLSFLLAEDGYSSPLTRSFVIAAGVLTGGICGGFYGRFYALLGERGVQFMLMMMLAAGLMLIGISSSLEMLFAGAILSGGGGGMIPPHIGGILLNRVPPEIRARAVGLEFTVLYIADFLNPLLVTPIRMVVGLHSTFVLASAIIAVVAIIQLARKLRSGVPVPT</sequence>
<keyword evidence="3" id="KW-0812">Transmembrane</keyword>
<dbReference type="InterPro" id="IPR036259">
    <property type="entry name" value="MFS_trans_sf"/>
</dbReference>
<dbReference type="Proteomes" id="UP000035287">
    <property type="component" value="Chromosome"/>
</dbReference>
<dbReference type="KEGG" id="cna:AB433_13330"/>
<reference evidence="6 7" key="1">
    <citation type="submission" date="2015-06" db="EMBL/GenBank/DDBJ databases">
        <authorList>
            <person name="Zeng Y."/>
            <person name="Huang Y."/>
        </authorList>
    </citation>
    <scope>NUCLEOTIDE SEQUENCE [LARGE SCALE GENOMIC DNA]</scope>
    <source>
        <strain evidence="6 7">PQ-2</strain>
    </source>
</reference>
<dbReference type="InterPro" id="IPR011701">
    <property type="entry name" value="MFS"/>
</dbReference>
<dbReference type="PROSITE" id="PS50850">
    <property type="entry name" value="MFS"/>
    <property type="match status" value="1"/>
</dbReference>
<dbReference type="AlphaFoldDB" id="A0A0G3XJD7"/>
<evidence type="ECO:0000313" key="6">
    <source>
        <dbReference type="EMBL" id="AKM10726.1"/>
    </source>
</evidence>
<comment type="subcellular location">
    <subcellularLocation>
        <location evidence="1">Cell membrane</location>
        <topology evidence="1">Multi-pass membrane protein</topology>
    </subcellularLocation>
</comment>
<dbReference type="GO" id="GO:0022857">
    <property type="term" value="F:transmembrane transporter activity"/>
    <property type="evidence" value="ECO:0007669"/>
    <property type="project" value="InterPro"/>
</dbReference>
<evidence type="ECO:0000256" key="4">
    <source>
        <dbReference type="ARBA" id="ARBA00022989"/>
    </source>
</evidence>
<evidence type="ECO:0000256" key="3">
    <source>
        <dbReference type="ARBA" id="ARBA00022692"/>
    </source>
</evidence>
<dbReference type="STRING" id="1348774.AB433_13330"/>
<keyword evidence="2" id="KW-1003">Cell membrane</keyword>
<organism evidence="6 7">
    <name type="scientific">Croceicoccus naphthovorans</name>
    <dbReference type="NCBI Taxonomy" id="1348774"/>
    <lineage>
        <taxon>Bacteria</taxon>
        <taxon>Pseudomonadati</taxon>
        <taxon>Pseudomonadota</taxon>
        <taxon>Alphaproteobacteria</taxon>
        <taxon>Sphingomonadales</taxon>
        <taxon>Erythrobacteraceae</taxon>
        <taxon>Croceicoccus</taxon>
    </lineage>
</organism>
<keyword evidence="7" id="KW-1185">Reference proteome</keyword>
<dbReference type="Pfam" id="PF07690">
    <property type="entry name" value="MFS_1"/>
    <property type="match status" value="1"/>
</dbReference>
<gene>
    <name evidence="6" type="ORF">AB433_13330</name>
</gene>
<evidence type="ECO:0000313" key="7">
    <source>
        <dbReference type="Proteomes" id="UP000035287"/>
    </source>
</evidence>
<dbReference type="PATRIC" id="fig|1348774.3.peg.2803"/>
<dbReference type="RefSeq" id="WP_047821642.1">
    <property type="nucleotide sequence ID" value="NZ_JACIEL010000025.1"/>
</dbReference>
<dbReference type="PANTHER" id="PTHR43124:SF3">
    <property type="entry name" value="CHLORAMPHENICOL EFFLUX PUMP RV0191"/>
    <property type="match status" value="1"/>
</dbReference>
<dbReference type="InterPro" id="IPR050189">
    <property type="entry name" value="MFS_Efflux_Transporters"/>
</dbReference>
<dbReference type="SUPFAM" id="SSF103473">
    <property type="entry name" value="MFS general substrate transporter"/>
    <property type="match status" value="1"/>
</dbReference>
<keyword evidence="4" id="KW-1133">Transmembrane helix</keyword>
<protein>
    <submittedName>
        <fullName evidence="6">Uncharacterized protein</fullName>
    </submittedName>
</protein>
<evidence type="ECO:0000256" key="5">
    <source>
        <dbReference type="ARBA" id="ARBA00023136"/>
    </source>
</evidence>
<proteinExistence type="predicted"/>
<dbReference type="Gene3D" id="1.20.1250.20">
    <property type="entry name" value="MFS general substrate transporter like domains"/>
    <property type="match status" value="1"/>
</dbReference>